<dbReference type="EMBL" id="DF238784">
    <property type="protein sequence ID" value="GAC94424.1"/>
    <property type="molecule type" value="Genomic_DNA"/>
</dbReference>
<dbReference type="HOGENOM" id="CLU_1587244_0_0_1"/>
<reference evidence="2" key="1">
    <citation type="journal article" date="2013" name="Genome Announc.">
        <title>Draft genome sequence of the basidiomycetous yeast-like fungus Pseudozyma hubeiensis SY62, which produces an abundant amount of the biosurfactant mannosylerythritol lipids.</title>
        <authorList>
            <person name="Konishi M."/>
            <person name="Hatada Y."/>
            <person name="Horiuchi J."/>
        </authorList>
    </citation>
    <scope>NUCLEOTIDE SEQUENCE [LARGE SCALE GENOMIC DNA]</scope>
    <source>
        <strain evidence="2">SY62</strain>
    </source>
</reference>
<dbReference type="eggNOG" id="ENOG502REAG">
    <property type="taxonomic scope" value="Eukaryota"/>
</dbReference>
<dbReference type="OrthoDB" id="2548817at2759"/>
<dbReference type="RefSeq" id="XP_012188011.1">
    <property type="nucleotide sequence ID" value="XM_012332621.1"/>
</dbReference>
<dbReference type="AlphaFoldDB" id="R9P031"/>
<keyword evidence="2" id="KW-1185">Reference proteome</keyword>
<evidence type="ECO:0000313" key="2">
    <source>
        <dbReference type="Proteomes" id="UP000014071"/>
    </source>
</evidence>
<sequence length="168" mass="18907">MLATTCLSLRIIPPYRSISPVDSAMHTRSWSIHSSLHASRGLTWMHLSHFNPNSLPAFQRDAFDLAVSHGVHPVGIHIPSTSRSSFFGLRTPTVRGSPVRYFFSIVPPSSELGGRMRLREDVGHKTAVVLWRQAEGEKADLVHVDVLKDEGFEWRDHLYDLGAVLRRT</sequence>
<evidence type="ECO:0000313" key="1">
    <source>
        <dbReference type="EMBL" id="GAC94424.1"/>
    </source>
</evidence>
<protein>
    <submittedName>
        <fullName evidence="1">Uncharacterized protein</fullName>
    </submittedName>
</protein>
<dbReference type="GeneID" id="24107290"/>
<accession>R9P031</accession>
<name>R9P031_PSEHS</name>
<organism evidence="1 2">
    <name type="scientific">Pseudozyma hubeiensis (strain SY62)</name>
    <name type="common">Yeast</name>
    <dbReference type="NCBI Taxonomy" id="1305764"/>
    <lineage>
        <taxon>Eukaryota</taxon>
        <taxon>Fungi</taxon>
        <taxon>Dikarya</taxon>
        <taxon>Basidiomycota</taxon>
        <taxon>Ustilaginomycotina</taxon>
        <taxon>Ustilaginomycetes</taxon>
        <taxon>Ustilaginales</taxon>
        <taxon>Ustilaginaceae</taxon>
        <taxon>Pseudozyma</taxon>
    </lineage>
</organism>
<gene>
    <name evidence="1" type="ORF">PHSY_001995</name>
</gene>
<proteinExistence type="predicted"/>
<dbReference type="Proteomes" id="UP000014071">
    <property type="component" value="Unassembled WGS sequence"/>
</dbReference>